<keyword evidence="2 3" id="KW-0560">Oxidoreductase</keyword>
<evidence type="ECO:0000313" key="3">
    <source>
        <dbReference type="EMBL" id="VDS05065.1"/>
    </source>
</evidence>
<dbReference type="PRINTS" id="PR00080">
    <property type="entry name" value="SDRFAMILY"/>
</dbReference>
<organism evidence="3 4">
    <name type="scientific">Devosia equisanguinis</name>
    <dbReference type="NCBI Taxonomy" id="2490941"/>
    <lineage>
        <taxon>Bacteria</taxon>
        <taxon>Pseudomonadati</taxon>
        <taxon>Pseudomonadota</taxon>
        <taxon>Alphaproteobacteria</taxon>
        <taxon>Hyphomicrobiales</taxon>
        <taxon>Devosiaceae</taxon>
        <taxon>Devosia</taxon>
    </lineage>
</organism>
<protein>
    <submittedName>
        <fullName evidence="3">3-alpha-(Or 20-beta)-hydroxysteroid dehydrogenase</fullName>
        <ecNumber evidence="3">1.1.1.53</ecNumber>
    </submittedName>
</protein>
<dbReference type="Proteomes" id="UP000268844">
    <property type="component" value="Unassembled WGS sequence"/>
</dbReference>
<dbReference type="EMBL" id="UZWD01000026">
    <property type="protein sequence ID" value="VDS05065.1"/>
    <property type="molecule type" value="Genomic_DNA"/>
</dbReference>
<comment type="similarity">
    <text evidence="1">Belongs to the short-chain dehydrogenases/reductases (SDR) family.</text>
</comment>
<dbReference type="InterPro" id="IPR020904">
    <property type="entry name" value="Sc_DH/Rdtase_CS"/>
</dbReference>
<dbReference type="PROSITE" id="PS00061">
    <property type="entry name" value="ADH_SHORT"/>
    <property type="match status" value="1"/>
</dbReference>
<evidence type="ECO:0000256" key="2">
    <source>
        <dbReference type="ARBA" id="ARBA00023002"/>
    </source>
</evidence>
<dbReference type="PANTHER" id="PTHR24321">
    <property type="entry name" value="DEHYDROGENASES, SHORT CHAIN"/>
    <property type="match status" value="1"/>
</dbReference>
<dbReference type="PANTHER" id="PTHR24321:SF8">
    <property type="entry name" value="ESTRADIOL 17-BETA-DEHYDROGENASE 8-RELATED"/>
    <property type="match status" value="1"/>
</dbReference>
<dbReference type="GO" id="GO:0047044">
    <property type="term" value="F:androstan-3-alpha,17-beta-diol dehydrogenase (NAD+) activity"/>
    <property type="evidence" value="ECO:0007669"/>
    <property type="project" value="UniProtKB-EC"/>
</dbReference>
<dbReference type="FunFam" id="3.40.50.720:FF:000084">
    <property type="entry name" value="Short-chain dehydrogenase reductase"/>
    <property type="match status" value="1"/>
</dbReference>
<dbReference type="PRINTS" id="PR00081">
    <property type="entry name" value="GDHRDH"/>
</dbReference>
<accession>A0A3S5D3G3</accession>
<dbReference type="InterPro" id="IPR036291">
    <property type="entry name" value="NAD(P)-bd_dom_sf"/>
</dbReference>
<dbReference type="SUPFAM" id="SSF51735">
    <property type="entry name" value="NAD(P)-binding Rossmann-fold domains"/>
    <property type="match status" value="1"/>
</dbReference>
<gene>
    <name evidence="3" type="primary">fabG3_2</name>
    <name evidence="3" type="ORF">DEVEQU_02206</name>
</gene>
<keyword evidence="4" id="KW-1185">Reference proteome</keyword>
<reference evidence="3 4" key="1">
    <citation type="submission" date="2018-12" db="EMBL/GenBank/DDBJ databases">
        <authorList>
            <person name="Criscuolo A."/>
        </authorList>
    </citation>
    <scope>NUCLEOTIDE SEQUENCE [LARGE SCALE GENOMIC DNA]</scope>
    <source>
        <strain evidence="3">ACIP1116281</strain>
    </source>
</reference>
<dbReference type="OrthoDB" id="9779623at2"/>
<dbReference type="RefSeq" id="WP_126150608.1">
    <property type="nucleotide sequence ID" value="NZ_JBHTMH010000001.1"/>
</dbReference>
<sequence>MFDFKGKVALVTGGARGQGAVEVRRLAEAGAAVMIADVLEEEGLALADALTKSGLQARFQRLDVTDPSAWQAAIATTESWHGRLDVLVNNAGIVRRRSILEMSVEDWDLTLAINLKGVFLGQKFVAPLMAKSGGGSIVNIASNSAFSAHQDPAYTASKWGMRGLTRAAASEFAALNIRVNAVCPGLVVTDLNRGAPHLAPMIAATPSGRAVEADEVANLVMFLASNLAQSITGEDIVIDGGFVALSAYRSVQGAGAAPAM</sequence>
<dbReference type="EC" id="1.1.1.53" evidence="3"/>
<dbReference type="InterPro" id="IPR002347">
    <property type="entry name" value="SDR_fam"/>
</dbReference>
<name>A0A3S5D3G3_9HYPH</name>
<evidence type="ECO:0000256" key="1">
    <source>
        <dbReference type="ARBA" id="ARBA00006484"/>
    </source>
</evidence>
<proteinExistence type="inferred from homology"/>
<evidence type="ECO:0000313" key="4">
    <source>
        <dbReference type="Proteomes" id="UP000268844"/>
    </source>
</evidence>
<dbReference type="AlphaFoldDB" id="A0A3S5D3G3"/>
<dbReference type="Gene3D" id="3.40.50.720">
    <property type="entry name" value="NAD(P)-binding Rossmann-like Domain"/>
    <property type="match status" value="1"/>
</dbReference>
<dbReference type="Pfam" id="PF13561">
    <property type="entry name" value="adh_short_C2"/>
    <property type="match status" value="1"/>
</dbReference>